<keyword evidence="2" id="KW-0732">Signal</keyword>
<proteinExistence type="predicted"/>
<gene>
    <name evidence="3" type="ORF">CAAN4_G18470</name>
</gene>
<organism evidence="3 4">
    <name type="scientific">[Candida] anglica</name>
    <dbReference type="NCBI Taxonomy" id="148631"/>
    <lineage>
        <taxon>Eukaryota</taxon>
        <taxon>Fungi</taxon>
        <taxon>Dikarya</taxon>
        <taxon>Ascomycota</taxon>
        <taxon>Saccharomycotina</taxon>
        <taxon>Pichiomycetes</taxon>
        <taxon>Debaryomycetaceae</taxon>
        <taxon>Kurtzmaniella</taxon>
    </lineage>
</organism>
<evidence type="ECO:0000313" key="3">
    <source>
        <dbReference type="EMBL" id="CAK7919488.1"/>
    </source>
</evidence>
<dbReference type="EMBL" id="OZ004259">
    <property type="protein sequence ID" value="CAK7919488.1"/>
    <property type="molecule type" value="Genomic_DNA"/>
</dbReference>
<evidence type="ECO:0000313" key="4">
    <source>
        <dbReference type="Proteomes" id="UP001497600"/>
    </source>
</evidence>
<keyword evidence="4" id="KW-1185">Reference proteome</keyword>
<evidence type="ECO:0000256" key="2">
    <source>
        <dbReference type="SAM" id="SignalP"/>
    </source>
</evidence>
<feature type="signal peptide" evidence="2">
    <location>
        <begin position="1"/>
        <end position="23"/>
    </location>
</feature>
<protein>
    <submittedName>
        <fullName evidence="3">Uncharacterized protein</fullName>
    </submittedName>
</protein>
<dbReference type="Proteomes" id="UP001497600">
    <property type="component" value="Chromosome G"/>
</dbReference>
<name>A0ABP0EIQ9_9ASCO</name>
<accession>A0ABP0EIQ9</accession>
<evidence type="ECO:0000256" key="1">
    <source>
        <dbReference type="SAM" id="MobiDB-lite"/>
    </source>
</evidence>
<reference evidence="3 4" key="1">
    <citation type="submission" date="2024-01" db="EMBL/GenBank/DDBJ databases">
        <authorList>
            <consortium name="Genoscope - CEA"/>
            <person name="William W."/>
        </authorList>
    </citation>
    <scope>NUCLEOTIDE SEQUENCE [LARGE SCALE GENOMIC DNA]</scope>
    <source>
        <strain evidence="3 4">29B2s-10</strain>
    </source>
</reference>
<feature type="region of interest" description="Disordered" evidence="1">
    <location>
        <begin position="71"/>
        <end position="100"/>
    </location>
</feature>
<sequence>MFYITFFLAILVFIIYTNTNIMAESNKKLTQEERDQQLFDPNNMMVNMGGKSVPFSKINKPHHVVIQPKDHQPQFNAESFPDVEPEAKEREAKLAAARNQ</sequence>
<feature type="chain" id="PRO_5047437262" evidence="2">
    <location>
        <begin position="24"/>
        <end position="100"/>
    </location>
</feature>